<dbReference type="PANTHER" id="PTHR38097">
    <property type="match status" value="1"/>
</dbReference>
<evidence type="ECO:0000256" key="1">
    <source>
        <dbReference type="ARBA" id="ARBA00004453"/>
    </source>
</evidence>
<evidence type="ECO:0000313" key="7">
    <source>
        <dbReference type="EMBL" id="MDC7718516.1"/>
    </source>
</evidence>
<feature type="domain" description="DNA-binding protein H-NS-like C-terminal" evidence="6">
    <location>
        <begin position="64"/>
        <end position="109"/>
    </location>
</feature>
<feature type="region of interest" description="Disordered" evidence="5">
    <location>
        <begin position="59"/>
        <end position="80"/>
    </location>
</feature>
<keyword evidence="3" id="KW-0963">Cytoplasm</keyword>
<sequence length="110" mass="12258">MELSTVDFAELLQLRADVDAEIRRRESEEKAKAAKQVLELIRTHGLDIEDIASKSAKLGSVPATSTRKPVEAKYRHPDDASLSWTGRGRKPLWVVAWLDAGHALEALQIK</sequence>
<comment type="similarity">
    <text evidence="2">Belongs to the histone-like protein H-NS family.</text>
</comment>
<organism evidence="7 8">
    <name type="scientific">Vogesella aquatica</name>
    <dbReference type="NCBI Taxonomy" id="2984206"/>
    <lineage>
        <taxon>Bacteria</taxon>
        <taxon>Pseudomonadati</taxon>
        <taxon>Pseudomonadota</taxon>
        <taxon>Betaproteobacteria</taxon>
        <taxon>Neisseriales</taxon>
        <taxon>Chromobacteriaceae</taxon>
        <taxon>Vogesella</taxon>
    </lineage>
</organism>
<keyword evidence="8" id="KW-1185">Reference proteome</keyword>
<protein>
    <submittedName>
        <fullName evidence="7">H-NS histone family protein</fullName>
    </submittedName>
</protein>
<gene>
    <name evidence="7" type="ORF">PQU95_15005</name>
</gene>
<dbReference type="RefSeq" id="WP_272752758.1">
    <property type="nucleotide sequence ID" value="NZ_JAQQLF010000021.1"/>
</dbReference>
<evidence type="ECO:0000256" key="3">
    <source>
        <dbReference type="ARBA" id="ARBA00022490"/>
    </source>
</evidence>
<evidence type="ECO:0000313" key="8">
    <source>
        <dbReference type="Proteomes" id="UP001219956"/>
    </source>
</evidence>
<dbReference type="PANTHER" id="PTHR38097:SF2">
    <property type="entry name" value="DNA-BINDING PROTEIN STPA"/>
    <property type="match status" value="1"/>
</dbReference>
<keyword evidence="4" id="KW-0238">DNA-binding</keyword>
<feature type="compositionally biased region" description="Basic and acidic residues" evidence="5">
    <location>
        <begin position="68"/>
        <end position="79"/>
    </location>
</feature>
<dbReference type="InterPro" id="IPR037150">
    <property type="entry name" value="H-NS_C_dom_sf"/>
</dbReference>
<evidence type="ECO:0000259" key="6">
    <source>
        <dbReference type="SMART" id="SM00528"/>
    </source>
</evidence>
<dbReference type="Proteomes" id="UP001219956">
    <property type="component" value="Unassembled WGS sequence"/>
</dbReference>
<dbReference type="EMBL" id="JAQQLF010000021">
    <property type="protein sequence ID" value="MDC7718516.1"/>
    <property type="molecule type" value="Genomic_DNA"/>
</dbReference>
<comment type="subcellular location">
    <subcellularLocation>
        <location evidence="1">Cytoplasm</location>
        <location evidence="1">Nucleoid</location>
    </subcellularLocation>
</comment>
<evidence type="ECO:0000256" key="4">
    <source>
        <dbReference type="ARBA" id="ARBA00023125"/>
    </source>
</evidence>
<accession>A0ABT5J123</accession>
<evidence type="ECO:0000256" key="5">
    <source>
        <dbReference type="SAM" id="MobiDB-lite"/>
    </source>
</evidence>
<comment type="caution">
    <text evidence="7">The sequence shown here is derived from an EMBL/GenBank/DDBJ whole genome shotgun (WGS) entry which is preliminary data.</text>
</comment>
<dbReference type="Pfam" id="PF00816">
    <property type="entry name" value="Histone_HNS"/>
    <property type="match status" value="1"/>
</dbReference>
<reference evidence="7 8" key="1">
    <citation type="submission" date="2023-01" db="EMBL/GenBank/DDBJ databases">
        <title>Novel species of the genus Vogesella isolated from rivers.</title>
        <authorList>
            <person name="Lu H."/>
        </authorList>
    </citation>
    <scope>NUCLEOTIDE SEQUENCE [LARGE SCALE GENOMIC DNA]</scope>
    <source>
        <strain evidence="7 8">DC21W</strain>
    </source>
</reference>
<dbReference type="InterPro" id="IPR027444">
    <property type="entry name" value="H-NS_C_dom"/>
</dbReference>
<dbReference type="SMART" id="SM00528">
    <property type="entry name" value="HNS"/>
    <property type="match status" value="1"/>
</dbReference>
<evidence type="ECO:0000256" key="2">
    <source>
        <dbReference type="ARBA" id="ARBA00010610"/>
    </source>
</evidence>
<dbReference type="SUPFAM" id="SSF81273">
    <property type="entry name" value="H-NS histone-like proteins"/>
    <property type="match status" value="1"/>
</dbReference>
<proteinExistence type="inferred from homology"/>
<dbReference type="Gene3D" id="4.10.430.10">
    <property type="entry name" value="Histone-like protein H-NS, C-terminal domain"/>
    <property type="match status" value="1"/>
</dbReference>
<name>A0ABT5J123_9NEIS</name>